<dbReference type="Proteomes" id="UP000053669">
    <property type="component" value="Unassembled WGS sequence"/>
</dbReference>
<sequence>MRRPLDDTHLSTAEFTTRVLVEQAEAESCWICRTPHGPAEAWGLDQLRQALLTAAGTVA</sequence>
<evidence type="ECO:0000313" key="1">
    <source>
        <dbReference type="EMBL" id="KUN56049.1"/>
    </source>
</evidence>
<dbReference type="AlphaFoldDB" id="A0A117QVY5"/>
<organism evidence="1 2">
    <name type="scientific">Streptomyces canus</name>
    <dbReference type="NCBI Taxonomy" id="58343"/>
    <lineage>
        <taxon>Bacteria</taxon>
        <taxon>Bacillati</taxon>
        <taxon>Actinomycetota</taxon>
        <taxon>Actinomycetes</taxon>
        <taxon>Kitasatosporales</taxon>
        <taxon>Streptomycetaceae</taxon>
        <taxon>Streptomyces</taxon>
        <taxon>Streptomyces aurantiacus group</taxon>
    </lineage>
</organism>
<proteinExistence type="predicted"/>
<name>A0A117QVY5_9ACTN</name>
<accession>A0A117QVY5</accession>
<evidence type="ECO:0000313" key="2">
    <source>
        <dbReference type="Proteomes" id="UP000053669"/>
    </source>
</evidence>
<reference evidence="1 2" key="1">
    <citation type="submission" date="2015-10" db="EMBL/GenBank/DDBJ databases">
        <title>Draft genome sequence of Streptomyces canus DSM 40017, type strain for the species Streptomyces canus.</title>
        <authorList>
            <person name="Ruckert C."/>
            <person name="Winkler A."/>
            <person name="Kalinowski J."/>
            <person name="Kampfer P."/>
            <person name="Glaeser S."/>
        </authorList>
    </citation>
    <scope>NUCLEOTIDE SEQUENCE [LARGE SCALE GENOMIC DNA]</scope>
    <source>
        <strain evidence="1 2">DSM 40017</strain>
    </source>
</reference>
<gene>
    <name evidence="1" type="ORF">AQJ46_49045</name>
</gene>
<comment type="caution">
    <text evidence="1">The sequence shown here is derived from an EMBL/GenBank/DDBJ whole genome shotgun (WGS) entry which is preliminary data.</text>
</comment>
<protein>
    <submittedName>
        <fullName evidence="1">Uncharacterized protein</fullName>
    </submittedName>
</protein>
<dbReference type="EMBL" id="LMWU01000079">
    <property type="protein sequence ID" value="KUN56049.1"/>
    <property type="molecule type" value="Genomic_DNA"/>
</dbReference>